<evidence type="ECO:0000256" key="1">
    <source>
        <dbReference type="SAM" id="Phobius"/>
    </source>
</evidence>
<dbReference type="Proteomes" id="UP000464314">
    <property type="component" value="Chromosome"/>
</dbReference>
<dbReference type="GO" id="GO:0016020">
    <property type="term" value="C:membrane"/>
    <property type="evidence" value="ECO:0007669"/>
    <property type="project" value="InterPro"/>
</dbReference>
<dbReference type="GO" id="GO:0004190">
    <property type="term" value="F:aspartic-type endopeptidase activity"/>
    <property type="evidence" value="ECO:0007669"/>
    <property type="project" value="InterPro"/>
</dbReference>
<keyword evidence="1" id="KW-0472">Membrane</keyword>
<keyword evidence="4" id="KW-1185">Reference proteome</keyword>
<dbReference type="AlphaFoldDB" id="A0A6P1TJN0"/>
<dbReference type="EMBL" id="CP048000">
    <property type="protein sequence ID" value="QHQ60251.1"/>
    <property type="molecule type" value="Genomic_DNA"/>
</dbReference>
<dbReference type="InterPro" id="IPR000045">
    <property type="entry name" value="Prepilin_IV_endopep_pep"/>
</dbReference>
<dbReference type="KEGG" id="anr:Ana3638_05205"/>
<evidence type="ECO:0000313" key="4">
    <source>
        <dbReference type="Proteomes" id="UP000464314"/>
    </source>
</evidence>
<feature type="transmembrane region" description="Helical" evidence="1">
    <location>
        <begin position="64"/>
        <end position="90"/>
    </location>
</feature>
<keyword evidence="1" id="KW-0812">Transmembrane</keyword>
<protein>
    <recommendedName>
        <fullName evidence="2">Prepilin type IV endopeptidase peptidase domain-containing protein</fullName>
    </recommendedName>
</protein>
<evidence type="ECO:0000313" key="3">
    <source>
        <dbReference type="EMBL" id="QHQ60251.1"/>
    </source>
</evidence>
<dbReference type="Gene3D" id="1.20.120.1220">
    <property type="match status" value="1"/>
</dbReference>
<dbReference type="Pfam" id="PF01478">
    <property type="entry name" value="Peptidase_A24"/>
    <property type="match status" value="1"/>
</dbReference>
<proteinExistence type="predicted"/>
<name>A0A6P1TJN0_9FIRM</name>
<feature type="transmembrane region" description="Helical" evidence="1">
    <location>
        <begin position="32"/>
        <end position="52"/>
    </location>
</feature>
<gene>
    <name evidence="3" type="ORF">Ana3638_05205</name>
</gene>
<reference evidence="3 4" key="1">
    <citation type="submission" date="2020-01" db="EMBL/GenBank/DDBJ databases">
        <title>Genome analysis of Anaerocolumna sp. CBA3638.</title>
        <authorList>
            <person name="Kim J."/>
            <person name="Roh S.W."/>
        </authorList>
    </citation>
    <scope>NUCLEOTIDE SEQUENCE [LARGE SCALE GENOMIC DNA]</scope>
    <source>
        <strain evidence="3 4">CBA3638</strain>
    </source>
</reference>
<feature type="transmembrane region" description="Helical" evidence="1">
    <location>
        <begin position="6"/>
        <end position="25"/>
    </location>
</feature>
<organism evidence="3 4">
    <name type="scientific">Anaerocolumna sedimenticola</name>
    <dbReference type="NCBI Taxonomy" id="2696063"/>
    <lineage>
        <taxon>Bacteria</taxon>
        <taxon>Bacillati</taxon>
        <taxon>Bacillota</taxon>
        <taxon>Clostridia</taxon>
        <taxon>Lachnospirales</taxon>
        <taxon>Lachnospiraceae</taxon>
        <taxon>Anaerocolumna</taxon>
    </lineage>
</organism>
<sequence length="217" mass="25014">MDLKSYKISNLIITFGLILGFIMNYSEQGWTSLSLCFFGMLLPVLLLFPLFLMKALGAGDIKLFSVVGCFCGAANVYHSIGAAFVIAAFLSMLHLIKHRYVVSGLNFFQSIFQISKSIHLIINKLPKSFYKVKYEIEYFVFRFQSYPQKQTKSMERRTESGYYPGIIIYQEVREEEKKKTLPAIRKYCERRKGSKQGVIHFSPAILIAVLIHIFQIY</sequence>
<feature type="transmembrane region" description="Helical" evidence="1">
    <location>
        <begin position="198"/>
        <end position="216"/>
    </location>
</feature>
<evidence type="ECO:0000259" key="2">
    <source>
        <dbReference type="Pfam" id="PF01478"/>
    </source>
</evidence>
<feature type="domain" description="Prepilin type IV endopeptidase peptidase" evidence="2">
    <location>
        <begin position="2"/>
        <end position="91"/>
    </location>
</feature>
<accession>A0A6P1TJN0</accession>
<keyword evidence="1" id="KW-1133">Transmembrane helix</keyword>